<keyword evidence="2" id="KW-1185">Reference proteome</keyword>
<evidence type="ECO:0000313" key="2">
    <source>
        <dbReference type="Proteomes" id="UP000236161"/>
    </source>
</evidence>
<name>A0A2H9ZU73_9ASPA</name>
<organism evidence="1 2">
    <name type="scientific">Apostasia shenzhenica</name>
    <dbReference type="NCBI Taxonomy" id="1088818"/>
    <lineage>
        <taxon>Eukaryota</taxon>
        <taxon>Viridiplantae</taxon>
        <taxon>Streptophyta</taxon>
        <taxon>Embryophyta</taxon>
        <taxon>Tracheophyta</taxon>
        <taxon>Spermatophyta</taxon>
        <taxon>Magnoliopsida</taxon>
        <taxon>Liliopsida</taxon>
        <taxon>Asparagales</taxon>
        <taxon>Orchidaceae</taxon>
        <taxon>Apostasioideae</taxon>
        <taxon>Apostasia</taxon>
    </lineage>
</organism>
<dbReference type="Proteomes" id="UP000236161">
    <property type="component" value="Unassembled WGS sequence"/>
</dbReference>
<sequence length="72" mass="8648">MLRKPDKFPIFTMIETTVVSVKKKKKRTTQNTFQFAKRHSITSGYLAKRKLKQIKIYSTNHFHLTILYIYLQ</sequence>
<dbReference type="EMBL" id="KZ453894">
    <property type="protein sequence ID" value="PKA46837.1"/>
    <property type="molecule type" value="Genomic_DNA"/>
</dbReference>
<gene>
    <name evidence="1" type="ORF">AXF42_Ash015731</name>
</gene>
<reference evidence="1 2" key="1">
    <citation type="journal article" date="2017" name="Nature">
        <title>The Apostasia genome and the evolution of orchids.</title>
        <authorList>
            <person name="Zhang G.Q."/>
            <person name="Liu K.W."/>
            <person name="Li Z."/>
            <person name="Lohaus R."/>
            <person name="Hsiao Y.Y."/>
            <person name="Niu S.C."/>
            <person name="Wang J.Y."/>
            <person name="Lin Y.C."/>
            <person name="Xu Q."/>
            <person name="Chen L.J."/>
            <person name="Yoshida K."/>
            <person name="Fujiwara S."/>
            <person name="Wang Z.W."/>
            <person name="Zhang Y.Q."/>
            <person name="Mitsuda N."/>
            <person name="Wang M."/>
            <person name="Liu G.H."/>
            <person name="Pecoraro L."/>
            <person name="Huang H.X."/>
            <person name="Xiao X.J."/>
            <person name="Lin M."/>
            <person name="Wu X.Y."/>
            <person name="Wu W.L."/>
            <person name="Chen Y.Y."/>
            <person name="Chang S.B."/>
            <person name="Sakamoto S."/>
            <person name="Ohme-Takagi M."/>
            <person name="Yagi M."/>
            <person name="Zeng S.J."/>
            <person name="Shen C.Y."/>
            <person name="Yeh C.M."/>
            <person name="Luo Y.B."/>
            <person name="Tsai W.C."/>
            <person name="Van de Peer Y."/>
            <person name="Liu Z.J."/>
        </authorList>
    </citation>
    <scope>NUCLEOTIDE SEQUENCE [LARGE SCALE GENOMIC DNA]</scope>
    <source>
        <strain evidence="2">cv. Shenzhen</strain>
        <tissue evidence="1">Stem</tissue>
    </source>
</reference>
<evidence type="ECO:0000313" key="1">
    <source>
        <dbReference type="EMBL" id="PKA46837.1"/>
    </source>
</evidence>
<proteinExistence type="predicted"/>
<protein>
    <submittedName>
        <fullName evidence="1">Uncharacterized protein</fullName>
    </submittedName>
</protein>
<accession>A0A2H9ZU73</accession>
<dbReference type="AlphaFoldDB" id="A0A2H9ZU73"/>